<evidence type="ECO:0000313" key="3">
    <source>
        <dbReference type="Proteomes" id="UP000688137"/>
    </source>
</evidence>
<keyword evidence="1" id="KW-0812">Transmembrane</keyword>
<accession>A0A8S1NKZ4</accession>
<reference evidence="2" key="1">
    <citation type="submission" date="2021-01" db="EMBL/GenBank/DDBJ databases">
        <authorList>
            <consortium name="Genoscope - CEA"/>
            <person name="William W."/>
        </authorList>
    </citation>
    <scope>NUCLEOTIDE SEQUENCE</scope>
</reference>
<protein>
    <submittedName>
        <fullName evidence="2">Uncharacterized protein</fullName>
    </submittedName>
</protein>
<dbReference type="EMBL" id="CAJJDM010000094">
    <property type="protein sequence ID" value="CAD8092820.1"/>
    <property type="molecule type" value="Genomic_DNA"/>
</dbReference>
<evidence type="ECO:0000313" key="2">
    <source>
        <dbReference type="EMBL" id="CAD8092820.1"/>
    </source>
</evidence>
<keyword evidence="1" id="KW-1133">Transmembrane helix</keyword>
<keyword evidence="3" id="KW-1185">Reference proteome</keyword>
<keyword evidence="1" id="KW-0472">Membrane</keyword>
<feature type="transmembrane region" description="Helical" evidence="1">
    <location>
        <begin position="14"/>
        <end position="35"/>
    </location>
</feature>
<organism evidence="2 3">
    <name type="scientific">Paramecium primaurelia</name>
    <dbReference type="NCBI Taxonomy" id="5886"/>
    <lineage>
        <taxon>Eukaryota</taxon>
        <taxon>Sar</taxon>
        <taxon>Alveolata</taxon>
        <taxon>Ciliophora</taxon>
        <taxon>Intramacronucleata</taxon>
        <taxon>Oligohymenophorea</taxon>
        <taxon>Peniculida</taxon>
        <taxon>Parameciidae</taxon>
        <taxon>Paramecium</taxon>
    </lineage>
</organism>
<sequence length="76" mass="8690">MGVDLCSQIPTECFAIIIIQSGAIIILMILILLMYRYQIVHKLHPTMIVDVEPIKLDKLQNIANCDMSYDSTMHQQ</sequence>
<dbReference type="Proteomes" id="UP000688137">
    <property type="component" value="Unassembled WGS sequence"/>
</dbReference>
<evidence type="ECO:0000256" key="1">
    <source>
        <dbReference type="SAM" id="Phobius"/>
    </source>
</evidence>
<name>A0A8S1NKZ4_PARPR</name>
<comment type="caution">
    <text evidence="2">The sequence shown here is derived from an EMBL/GenBank/DDBJ whole genome shotgun (WGS) entry which is preliminary data.</text>
</comment>
<gene>
    <name evidence="2" type="ORF">PPRIM_AZ9-3.1.T0910144</name>
</gene>
<proteinExistence type="predicted"/>
<dbReference type="OMA" id="PTECFAI"/>
<dbReference type="AlphaFoldDB" id="A0A8S1NKZ4"/>